<keyword evidence="1" id="KW-0472">Membrane</keyword>
<dbReference type="RefSeq" id="WP_188454251.1">
    <property type="nucleotide sequence ID" value="NZ_BMFR01000002.1"/>
</dbReference>
<keyword evidence="1" id="KW-1133">Transmembrane helix</keyword>
<proteinExistence type="predicted"/>
<dbReference type="Proteomes" id="UP000622860">
    <property type="component" value="Unassembled WGS sequence"/>
</dbReference>
<feature type="transmembrane region" description="Helical" evidence="1">
    <location>
        <begin position="38"/>
        <end position="62"/>
    </location>
</feature>
<evidence type="ECO:0000313" key="3">
    <source>
        <dbReference type="Proteomes" id="UP000622860"/>
    </source>
</evidence>
<feature type="transmembrane region" description="Helical" evidence="1">
    <location>
        <begin position="12"/>
        <end position="32"/>
    </location>
</feature>
<name>A0A917H5G3_9BACI</name>
<accession>A0A917H5G3</accession>
<comment type="caution">
    <text evidence="2">The sequence shown here is derived from an EMBL/GenBank/DDBJ whole genome shotgun (WGS) entry which is preliminary data.</text>
</comment>
<reference evidence="2" key="2">
    <citation type="submission" date="2020-09" db="EMBL/GenBank/DDBJ databases">
        <authorList>
            <person name="Sun Q."/>
            <person name="Zhou Y."/>
        </authorList>
    </citation>
    <scope>NUCLEOTIDE SEQUENCE</scope>
    <source>
        <strain evidence="2">CGMCC 1.12754</strain>
    </source>
</reference>
<evidence type="ECO:0000313" key="2">
    <source>
        <dbReference type="EMBL" id="GGG68293.1"/>
    </source>
</evidence>
<organism evidence="2 3">
    <name type="scientific">Virgibacillus oceani</name>
    <dbReference type="NCBI Taxonomy" id="1479511"/>
    <lineage>
        <taxon>Bacteria</taxon>
        <taxon>Bacillati</taxon>
        <taxon>Bacillota</taxon>
        <taxon>Bacilli</taxon>
        <taxon>Bacillales</taxon>
        <taxon>Bacillaceae</taxon>
        <taxon>Virgibacillus</taxon>
    </lineage>
</organism>
<sequence length="83" mass="8998">MKQSYAKMLRATRYTGATVLAVGIAIFLYGFFVSEYSAVTGIGIGTVMGAVFIFLIGVFLVASEEMLDKKYNDDQTTKAEAPV</sequence>
<reference evidence="2" key="1">
    <citation type="journal article" date="2014" name="Int. J. Syst. Evol. Microbiol.">
        <title>Complete genome sequence of Corynebacterium casei LMG S-19264T (=DSM 44701T), isolated from a smear-ripened cheese.</title>
        <authorList>
            <consortium name="US DOE Joint Genome Institute (JGI-PGF)"/>
            <person name="Walter F."/>
            <person name="Albersmeier A."/>
            <person name="Kalinowski J."/>
            <person name="Ruckert C."/>
        </authorList>
    </citation>
    <scope>NUCLEOTIDE SEQUENCE</scope>
    <source>
        <strain evidence="2">CGMCC 1.12754</strain>
    </source>
</reference>
<dbReference type="AlphaFoldDB" id="A0A917H5G3"/>
<keyword evidence="3" id="KW-1185">Reference proteome</keyword>
<keyword evidence="1" id="KW-0812">Transmembrane</keyword>
<gene>
    <name evidence="2" type="ORF">GCM10011398_10160</name>
</gene>
<protein>
    <submittedName>
        <fullName evidence="2">Uncharacterized protein</fullName>
    </submittedName>
</protein>
<evidence type="ECO:0000256" key="1">
    <source>
        <dbReference type="SAM" id="Phobius"/>
    </source>
</evidence>
<dbReference type="EMBL" id="BMFR01000002">
    <property type="protein sequence ID" value="GGG68293.1"/>
    <property type="molecule type" value="Genomic_DNA"/>
</dbReference>